<feature type="transmembrane region" description="Helical" evidence="9">
    <location>
        <begin position="61"/>
        <end position="83"/>
    </location>
</feature>
<feature type="transmembrane region" description="Helical" evidence="9">
    <location>
        <begin position="298"/>
        <end position="324"/>
    </location>
</feature>
<comment type="similarity">
    <text evidence="2">Belongs to the autoinducer-2 exporter (AI-2E) (TC 2.A.86) family.</text>
</comment>
<feature type="transmembrane region" description="Helical" evidence="9">
    <location>
        <begin position="210"/>
        <end position="234"/>
    </location>
</feature>
<evidence type="ECO:0000256" key="2">
    <source>
        <dbReference type="ARBA" id="ARBA00009773"/>
    </source>
</evidence>
<proteinExistence type="inferred from homology"/>
<reference evidence="10" key="1">
    <citation type="submission" date="2020-12" db="EMBL/GenBank/DDBJ databases">
        <title>Bacterial novel species Mucilaginibacter sp. SD-g isolated from soil.</title>
        <authorList>
            <person name="Jung H.-Y."/>
        </authorList>
    </citation>
    <scope>NUCLEOTIDE SEQUENCE</scope>
    <source>
        <strain evidence="10">SD-g</strain>
    </source>
</reference>
<evidence type="ECO:0000256" key="6">
    <source>
        <dbReference type="ARBA" id="ARBA00022989"/>
    </source>
</evidence>
<feature type="transmembrane region" description="Helical" evidence="9">
    <location>
        <begin position="31"/>
        <end position="49"/>
    </location>
</feature>
<evidence type="ECO:0000256" key="1">
    <source>
        <dbReference type="ARBA" id="ARBA00004651"/>
    </source>
</evidence>
<evidence type="ECO:0000256" key="8">
    <source>
        <dbReference type="SAM" id="Coils"/>
    </source>
</evidence>
<organism evidence="10 11">
    <name type="scientific">Mucilaginibacter segetis</name>
    <dbReference type="NCBI Taxonomy" id="2793071"/>
    <lineage>
        <taxon>Bacteria</taxon>
        <taxon>Pseudomonadati</taxon>
        <taxon>Bacteroidota</taxon>
        <taxon>Sphingobacteriia</taxon>
        <taxon>Sphingobacteriales</taxon>
        <taxon>Sphingobacteriaceae</taxon>
        <taxon>Mucilaginibacter</taxon>
    </lineage>
</organism>
<evidence type="ECO:0000256" key="7">
    <source>
        <dbReference type="ARBA" id="ARBA00023136"/>
    </source>
</evidence>
<evidence type="ECO:0000256" key="3">
    <source>
        <dbReference type="ARBA" id="ARBA00022448"/>
    </source>
</evidence>
<keyword evidence="6 9" id="KW-1133">Transmembrane helix</keyword>
<dbReference type="GO" id="GO:0055085">
    <property type="term" value="P:transmembrane transport"/>
    <property type="evidence" value="ECO:0007669"/>
    <property type="project" value="TreeGrafter"/>
</dbReference>
<keyword evidence="4" id="KW-1003">Cell membrane</keyword>
<dbReference type="AlphaFoldDB" id="A0A934PRD6"/>
<keyword evidence="8" id="KW-0175">Coiled coil</keyword>
<dbReference type="Proteomes" id="UP000613193">
    <property type="component" value="Unassembled WGS sequence"/>
</dbReference>
<evidence type="ECO:0000256" key="9">
    <source>
        <dbReference type="SAM" id="Phobius"/>
    </source>
</evidence>
<feature type="coiled-coil region" evidence="8">
    <location>
        <begin position="85"/>
        <end position="112"/>
    </location>
</feature>
<gene>
    <name evidence="10" type="ORF">I5M19_05345</name>
</gene>
<dbReference type="EMBL" id="JAEHFW010000001">
    <property type="protein sequence ID" value="MBK0378719.1"/>
    <property type="molecule type" value="Genomic_DNA"/>
</dbReference>
<evidence type="ECO:0000313" key="11">
    <source>
        <dbReference type="Proteomes" id="UP000613193"/>
    </source>
</evidence>
<dbReference type="RefSeq" id="WP_200064968.1">
    <property type="nucleotide sequence ID" value="NZ_JAEHFW010000001.1"/>
</dbReference>
<name>A0A934PRD6_9SPHI</name>
<dbReference type="PANTHER" id="PTHR21716">
    <property type="entry name" value="TRANSMEMBRANE PROTEIN"/>
    <property type="match status" value="1"/>
</dbReference>
<dbReference type="GO" id="GO:0005886">
    <property type="term" value="C:plasma membrane"/>
    <property type="evidence" value="ECO:0007669"/>
    <property type="project" value="UniProtKB-SubCell"/>
</dbReference>
<comment type="subcellular location">
    <subcellularLocation>
        <location evidence="1">Cell membrane</location>
        <topology evidence="1">Multi-pass membrane protein</topology>
    </subcellularLocation>
</comment>
<accession>A0A934PRD6</accession>
<evidence type="ECO:0000256" key="5">
    <source>
        <dbReference type="ARBA" id="ARBA00022692"/>
    </source>
</evidence>
<protein>
    <submittedName>
        <fullName evidence="10">AI-2E family transporter</fullName>
    </submittedName>
</protein>
<feature type="transmembrane region" description="Helical" evidence="9">
    <location>
        <begin position="139"/>
        <end position="165"/>
    </location>
</feature>
<keyword evidence="3" id="KW-0813">Transport</keyword>
<evidence type="ECO:0000256" key="4">
    <source>
        <dbReference type="ARBA" id="ARBA00022475"/>
    </source>
</evidence>
<feature type="transmembrane region" description="Helical" evidence="9">
    <location>
        <begin position="266"/>
        <end position="286"/>
    </location>
</feature>
<comment type="caution">
    <text evidence="10">The sequence shown here is derived from an EMBL/GenBank/DDBJ whole genome shotgun (WGS) entry which is preliminary data.</text>
</comment>
<dbReference type="PANTHER" id="PTHR21716:SF53">
    <property type="entry name" value="PERMEASE PERM-RELATED"/>
    <property type="match status" value="1"/>
</dbReference>
<dbReference type="InterPro" id="IPR002549">
    <property type="entry name" value="AI-2E-like"/>
</dbReference>
<keyword evidence="11" id="KW-1185">Reference proteome</keyword>
<keyword evidence="5 9" id="KW-0812">Transmembrane</keyword>
<dbReference type="Pfam" id="PF01594">
    <property type="entry name" value="AI-2E_transport"/>
    <property type="match status" value="1"/>
</dbReference>
<sequence>MNKIDSLLPRSVQILLLLFLVFSGLYFSAGFLVPIALAGIMAMLFLPFSRWMEKKGVGRTVAAVICILTLVLAIAVFLFLISWRISNLQANFDQIEQQFNKYLLQVQEYINNSLGVSKEQQDQMLKKNGSSGASNAASYMAGFAAALLSSLTTGILMLIYIFLFISSRSHFKKFLLKLVKPENKANTMEIVAQTTEVAQNYVSGLAKMIFCLWIMYSIGFSIVGVNNAIFFAILCGTLEIIPFVGNITGTALTVLMALAQGGGGGMVLSVLVTYGLVQFIQSYILQPLVVGKDVNVNPLFTIMVLVLGEAVWGIGGMVLSIPLLGMCKIVFDHIEPLKPYGYLIGNGDKSNDDKPMTEKIKSWFKH</sequence>
<evidence type="ECO:0000313" key="10">
    <source>
        <dbReference type="EMBL" id="MBK0378719.1"/>
    </source>
</evidence>
<keyword evidence="7 9" id="KW-0472">Membrane</keyword>